<accession>A0A8J4Y253</accession>
<protein>
    <submittedName>
        <fullName evidence="1">Uncharacterized protein</fullName>
    </submittedName>
</protein>
<name>A0A8J4Y253_CHIOP</name>
<dbReference type="EMBL" id="JACEEZ010015164">
    <property type="protein sequence ID" value="KAG0719017.1"/>
    <property type="molecule type" value="Genomic_DNA"/>
</dbReference>
<comment type="caution">
    <text evidence="1">The sequence shown here is derived from an EMBL/GenBank/DDBJ whole genome shotgun (WGS) entry which is preliminary data.</text>
</comment>
<proteinExistence type="predicted"/>
<organism evidence="1 2">
    <name type="scientific">Chionoecetes opilio</name>
    <name type="common">Atlantic snow crab</name>
    <name type="synonym">Cancer opilio</name>
    <dbReference type="NCBI Taxonomy" id="41210"/>
    <lineage>
        <taxon>Eukaryota</taxon>
        <taxon>Metazoa</taxon>
        <taxon>Ecdysozoa</taxon>
        <taxon>Arthropoda</taxon>
        <taxon>Crustacea</taxon>
        <taxon>Multicrustacea</taxon>
        <taxon>Malacostraca</taxon>
        <taxon>Eumalacostraca</taxon>
        <taxon>Eucarida</taxon>
        <taxon>Decapoda</taxon>
        <taxon>Pleocyemata</taxon>
        <taxon>Brachyura</taxon>
        <taxon>Eubrachyura</taxon>
        <taxon>Majoidea</taxon>
        <taxon>Majidae</taxon>
        <taxon>Chionoecetes</taxon>
    </lineage>
</organism>
<dbReference type="AlphaFoldDB" id="A0A8J4Y253"/>
<evidence type="ECO:0000313" key="2">
    <source>
        <dbReference type="Proteomes" id="UP000770661"/>
    </source>
</evidence>
<gene>
    <name evidence="1" type="ORF">GWK47_051349</name>
</gene>
<dbReference type="Proteomes" id="UP000770661">
    <property type="component" value="Unassembled WGS sequence"/>
</dbReference>
<reference evidence="1" key="1">
    <citation type="submission" date="2020-07" db="EMBL/GenBank/DDBJ databases">
        <title>The High-quality genome of the commercially important snow crab, Chionoecetes opilio.</title>
        <authorList>
            <person name="Jeong J.-H."/>
            <person name="Ryu S."/>
        </authorList>
    </citation>
    <scope>NUCLEOTIDE SEQUENCE</scope>
    <source>
        <strain evidence="1">MADBK_172401_WGS</strain>
        <tissue evidence="1">Digestive gland</tissue>
    </source>
</reference>
<sequence length="195" mass="21540">MPIWQKMLRDASPPLLKSILQCCHTHAVAPATTLSPASTRPTSPNTGYHASSHVMLVMRQRLNEMQNTQSSEECQAADEDLTGDTEIANILVNMITRTSSGSPQPSATQLCTCLTRMKLDRICTGTKNEHPRKILVKYAPADRRVLQTLLTTSSVTPQTRGRPKPTSLTPDLRVMRPVRKPKKVQTAVTFYGCGQ</sequence>
<evidence type="ECO:0000313" key="1">
    <source>
        <dbReference type="EMBL" id="KAG0719017.1"/>
    </source>
</evidence>
<keyword evidence="2" id="KW-1185">Reference proteome</keyword>